<evidence type="ECO:0000256" key="7">
    <source>
        <dbReference type="ARBA" id="ARBA00023306"/>
    </source>
</evidence>
<feature type="region of interest" description="Disordered" evidence="8">
    <location>
        <begin position="117"/>
        <end position="208"/>
    </location>
</feature>
<feature type="compositionally biased region" description="Low complexity" evidence="8">
    <location>
        <begin position="24"/>
        <end position="44"/>
    </location>
</feature>
<dbReference type="Pfam" id="PF10345">
    <property type="entry name" value="Cohesin_load"/>
    <property type="match status" value="1"/>
</dbReference>
<dbReference type="GO" id="GO:0005634">
    <property type="term" value="C:nucleus"/>
    <property type="evidence" value="ECO:0007669"/>
    <property type="project" value="UniProtKB-SubCell"/>
</dbReference>
<dbReference type="GO" id="GO:0007059">
    <property type="term" value="P:chromosome segregation"/>
    <property type="evidence" value="ECO:0007669"/>
    <property type="project" value="UniProtKB-KW"/>
</dbReference>
<dbReference type="OrthoDB" id="5565328at2759"/>
<evidence type="ECO:0000256" key="6">
    <source>
        <dbReference type="ARBA" id="ARBA00023242"/>
    </source>
</evidence>
<feature type="compositionally biased region" description="Polar residues" evidence="8">
    <location>
        <begin position="119"/>
        <end position="131"/>
    </location>
</feature>
<proteinExistence type="inferred from homology"/>
<comment type="similarity">
    <text evidence="2">Belongs to the SCC4/mau-2 family.</text>
</comment>
<dbReference type="Proteomes" id="UP000800093">
    <property type="component" value="Unassembled WGS sequence"/>
</dbReference>
<feature type="compositionally biased region" description="Low complexity" evidence="8">
    <location>
        <begin position="178"/>
        <end position="198"/>
    </location>
</feature>
<keyword evidence="3" id="KW-0132">Cell division</keyword>
<evidence type="ECO:0008006" key="11">
    <source>
        <dbReference type="Google" id="ProtNLM"/>
    </source>
</evidence>
<sequence>MDPRYQWPQQGYPNGQYIPPQPNGYPANGYPQQYPQQQSVQQTPPGYPQSQPIQSHPRVVIPPRSSQPYPPVHDGAQVQPPRPAQPQVVIPARTPAFMPHMNNPRIRQVQVPVQRPALGSSNGVNQSNSLHSRPPQAQMPQRSQSLQQTTARPQQRTPSLPASSQHRSPMQPQPQPQLTPKQARSQQSSPNQHPSSLPYTVSSQHKSHPKVIINKQTTPQPLHKPSGAHHAPPAKALPTDLAVLLLSTADEYINAARRIGSVAAMGQSQADLAQYYKFMATGLGCMDTVLKKFNQAPRDEAKLRLRYASLLIEETDNNAEIDAVLTKGISLCDRSRLHDLKYSMQHLQARYQFQSNHRAALKSLDKPISDAETFQHIVWVYAFRFLKVSLALQVPARPETASALQQLHVIAAHAERQGDRAISVTCSALEAMIHLRSPSPDHIEHAQRAIAAARSHQLQLSTKQLGQIAALIDAVDIACGLKRGVNDLSKMQALQQKVDNDPGPDDGVFSVLIEKSFGGNSTLSTGGIFRKAEDGRDELTLAWLPKKDLKMLAYYLSGMMSLPHDKGFSYMQEGFKLTQDSLRRYRSYSLSIPASISQKKWLKVLDWQIRFSLGILACYHDDKAASQRQLEALQSQVGSPPFTTDLHGRLASYLSGILEQTKGFLDSALSIYSSEEFTLPSPGPHSHDFSTDLAILAGINRLLIIRNPAHPQHYLAGALFSQLEPLCTNHPNAYIEIAFRIMRALTSSDASINRQKTLVQTALNAAQKSGNNQFIVMCLNHMTARFFTDIVSEQATKAARASRQVARQSKSSLWLAVSHGICINTFQRNGYLDEASASRQAFEEIKDRLSTPLKASLGRGYVPDGDVDMLG</sequence>
<dbReference type="InterPro" id="IPR019440">
    <property type="entry name" value="MAU2"/>
</dbReference>
<evidence type="ECO:0000256" key="2">
    <source>
        <dbReference type="ARBA" id="ARBA00008585"/>
    </source>
</evidence>
<dbReference type="PANTHER" id="PTHR21394">
    <property type="entry name" value="MAU2 CHROMATID COHESION FACTOR HOMOLOG"/>
    <property type="match status" value="1"/>
</dbReference>
<gene>
    <name evidence="9" type="ORF">CC78DRAFT_529545</name>
</gene>
<feature type="region of interest" description="Disordered" evidence="8">
    <location>
        <begin position="1"/>
        <end position="100"/>
    </location>
</feature>
<evidence type="ECO:0000313" key="9">
    <source>
        <dbReference type="EMBL" id="KAF2268909.1"/>
    </source>
</evidence>
<keyword evidence="5" id="KW-0159">Chromosome partition</keyword>
<comment type="caution">
    <text evidence="9">The sequence shown here is derived from an EMBL/GenBank/DDBJ whole genome shotgun (WGS) entry which is preliminary data.</text>
</comment>
<dbReference type="EMBL" id="ML986584">
    <property type="protein sequence ID" value="KAF2268909.1"/>
    <property type="molecule type" value="Genomic_DNA"/>
</dbReference>
<evidence type="ECO:0000256" key="5">
    <source>
        <dbReference type="ARBA" id="ARBA00022829"/>
    </source>
</evidence>
<name>A0A9P4KJU6_9PLEO</name>
<dbReference type="GO" id="GO:0051301">
    <property type="term" value="P:cell division"/>
    <property type="evidence" value="ECO:0007669"/>
    <property type="project" value="UniProtKB-KW"/>
</dbReference>
<keyword evidence="10" id="KW-1185">Reference proteome</keyword>
<keyword evidence="6" id="KW-0539">Nucleus</keyword>
<keyword evidence="4" id="KW-0498">Mitosis</keyword>
<organism evidence="9 10">
    <name type="scientific">Lojkania enalia</name>
    <dbReference type="NCBI Taxonomy" id="147567"/>
    <lineage>
        <taxon>Eukaryota</taxon>
        <taxon>Fungi</taxon>
        <taxon>Dikarya</taxon>
        <taxon>Ascomycota</taxon>
        <taxon>Pezizomycotina</taxon>
        <taxon>Dothideomycetes</taxon>
        <taxon>Pleosporomycetidae</taxon>
        <taxon>Pleosporales</taxon>
        <taxon>Pleosporales incertae sedis</taxon>
        <taxon>Lojkania</taxon>
    </lineage>
</organism>
<dbReference type="GO" id="GO:0007064">
    <property type="term" value="P:mitotic sister chromatid cohesion"/>
    <property type="evidence" value="ECO:0007669"/>
    <property type="project" value="InterPro"/>
</dbReference>
<evidence type="ECO:0000313" key="10">
    <source>
        <dbReference type="Proteomes" id="UP000800093"/>
    </source>
</evidence>
<evidence type="ECO:0000256" key="3">
    <source>
        <dbReference type="ARBA" id="ARBA00022618"/>
    </source>
</evidence>
<keyword evidence="7" id="KW-0131">Cell cycle</keyword>
<evidence type="ECO:0000256" key="8">
    <source>
        <dbReference type="SAM" id="MobiDB-lite"/>
    </source>
</evidence>
<evidence type="ECO:0000256" key="1">
    <source>
        <dbReference type="ARBA" id="ARBA00004123"/>
    </source>
</evidence>
<protein>
    <recommendedName>
        <fullName evidence="11">75k gamma secalin</fullName>
    </recommendedName>
</protein>
<feature type="compositionally biased region" description="Low complexity" evidence="8">
    <location>
        <begin position="147"/>
        <end position="158"/>
    </location>
</feature>
<comment type="subcellular location">
    <subcellularLocation>
        <location evidence="1">Nucleus</location>
    </subcellularLocation>
</comment>
<dbReference type="AlphaFoldDB" id="A0A9P4KJU6"/>
<reference evidence="10" key="1">
    <citation type="journal article" date="2020" name="Stud. Mycol.">
        <title>101 Dothideomycetes genomes: A test case for predicting lifestyles and emergence of pathogens.</title>
        <authorList>
            <person name="Haridas S."/>
            <person name="Albert R."/>
            <person name="Binder M."/>
            <person name="Bloem J."/>
            <person name="LaButti K."/>
            <person name="Salamov A."/>
            <person name="Andreopoulos B."/>
            <person name="Baker S."/>
            <person name="Barry K."/>
            <person name="Bills G."/>
            <person name="Bluhm B."/>
            <person name="Cannon C."/>
            <person name="Castanera R."/>
            <person name="Culley D."/>
            <person name="Daum C."/>
            <person name="Ezra D."/>
            <person name="Gonzalez J."/>
            <person name="Henrissat B."/>
            <person name="Kuo A."/>
            <person name="Liang C."/>
            <person name="Lipzen A."/>
            <person name="Lutzoni F."/>
            <person name="Magnuson J."/>
            <person name="Mondo S."/>
            <person name="Nolan M."/>
            <person name="Ohm R."/>
            <person name="Pangilinan J."/>
            <person name="Park H.-J."/>
            <person name="Ramirez L."/>
            <person name="Alfaro M."/>
            <person name="Sun H."/>
            <person name="Tritt A."/>
            <person name="Yoshinaga Y."/>
            <person name="Zwiers L.-H."/>
            <person name="Turgeon B."/>
            <person name="Goodwin S."/>
            <person name="Spatafora J."/>
            <person name="Crous P."/>
            <person name="Grigoriev I."/>
        </authorList>
    </citation>
    <scope>NUCLEOTIDE SEQUENCE [LARGE SCALE GENOMIC DNA]</scope>
    <source>
        <strain evidence="10">CBS 304.66</strain>
    </source>
</reference>
<accession>A0A9P4KJU6</accession>
<evidence type="ECO:0000256" key="4">
    <source>
        <dbReference type="ARBA" id="ARBA00022776"/>
    </source>
</evidence>